<proteinExistence type="predicted"/>
<feature type="domain" description="Condensation" evidence="1">
    <location>
        <begin position="25"/>
        <end position="308"/>
    </location>
</feature>
<dbReference type="PANTHER" id="PTHR28037">
    <property type="entry name" value="ALCOHOL O-ACETYLTRANSFERASE 1-RELATED"/>
    <property type="match status" value="1"/>
</dbReference>
<dbReference type="AlphaFoldDB" id="A0AAU8IDG6"/>
<dbReference type="EMBL" id="CP159510">
    <property type="protein sequence ID" value="XCJ16271.1"/>
    <property type="molecule type" value="Genomic_DNA"/>
</dbReference>
<dbReference type="Pfam" id="PF00668">
    <property type="entry name" value="Condensation"/>
    <property type="match status" value="1"/>
</dbReference>
<accession>A0AAU8IDG6</accession>
<organism evidence="2">
    <name type="scientific">Sporolactobacillus sp. Y61</name>
    <dbReference type="NCBI Taxonomy" id="3160863"/>
    <lineage>
        <taxon>Bacteria</taxon>
        <taxon>Bacillati</taxon>
        <taxon>Bacillota</taxon>
        <taxon>Bacilli</taxon>
        <taxon>Bacillales</taxon>
        <taxon>Sporolactobacillaceae</taxon>
        <taxon>Sporolactobacillus</taxon>
    </lineage>
</organism>
<dbReference type="RefSeq" id="WP_353947851.1">
    <property type="nucleotide sequence ID" value="NZ_CP159510.1"/>
</dbReference>
<dbReference type="InterPro" id="IPR001242">
    <property type="entry name" value="Condensation_dom"/>
</dbReference>
<evidence type="ECO:0000259" key="1">
    <source>
        <dbReference type="Pfam" id="PF00668"/>
    </source>
</evidence>
<name>A0AAU8IDG6_9BACL</name>
<dbReference type="InterPro" id="IPR052058">
    <property type="entry name" value="Alcohol_O-acetyltransferase"/>
</dbReference>
<dbReference type="PANTHER" id="PTHR28037:SF1">
    <property type="entry name" value="ALCOHOL O-ACETYLTRANSFERASE 1-RELATED"/>
    <property type="match status" value="1"/>
</dbReference>
<sequence length="425" mass="48375">MTTLSRQIYPAESADIKHYISGQKKRNDHYLHAVIHLDAHIDEDLLKKAVDVTMDAVPLLGCRFVETPEKAYWIPAGWTASDMVQLVRTDHVKAKVYQHLIIKPDEKKGPQMRLTIVRGEATDALAIVLNHMICDGGGIRDYLYLLCDCYNRLAEKPDEEIKNLPDPARRSIRQVFDQMSASQMNQIKHAELQNYPQTKKDYLPLQGDERTPFIMTHKVSADRFDKIKSFAKSEGATINDALFAAYICALSRNLRTDMIAVDCPVNLRTFLPKDYQPGLCNLTSNIVCAVPSHAGESFEKALSEVKQVMSIQKGNLEPLRVYWELENVYQTLPLHQAKQQFPEIYSIPKNGLTNIGVLDDSKLVFDGVRSVDASISGSIKYAPYFQVAITTFRKEMTFSTNFHGTSEDYMWLDHFVHRIISYLPE</sequence>
<dbReference type="Gene3D" id="3.30.559.30">
    <property type="entry name" value="Nonribosomal peptide synthetase, condensation domain"/>
    <property type="match status" value="1"/>
</dbReference>
<gene>
    <name evidence="2" type="ORF">ABNN70_11335</name>
</gene>
<dbReference type="SUPFAM" id="SSF52777">
    <property type="entry name" value="CoA-dependent acyltransferases"/>
    <property type="match status" value="2"/>
</dbReference>
<dbReference type="GO" id="GO:0008610">
    <property type="term" value="P:lipid biosynthetic process"/>
    <property type="evidence" value="ECO:0007669"/>
    <property type="project" value="UniProtKB-ARBA"/>
</dbReference>
<dbReference type="Gene3D" id="3.30.559.10">
    <property type="entry name" value="Chloramphenicol acetyltransferase-like domain"/>
    <property type="match status" value="1"/>
</dbReference>
<protein>
    <submittedName>
        <fullName evidence="2">Condensation domain-containing protein</fullName>
    </submittedName>
</protein>
<dbReference type="InterPro" id="IPR023213">
    <property type="entry name" value="CAT-like_dom_sf"/>
</dbReference>
<evidence type="ECO:0000313" key="2">
    <source>
        <dbReference type="EMBL" id="XCJ16271.1"/>
    </source>
</evidence>
<dbReference type="GO" id="GO:0003824">
    <property type="term" value="F:catalytic activity"/>
    <property type="evidence" value="ECO:0007669"/>
    <property type="project" value="InterPro"/>
</dbReference>
<reference evidence="2" key="1">
    <citation type="submission" date="2024-06" db="EMBL/GenBank/DDBJ databases">
        <authorList>
            <person name="Fan A."/>
            <person name="Zhang F.Y."/>
            <person name="Zhang L."/>
        </authorList>
    </citation>
    <scope>NUCLEOTIDE SEQUENCE</scope>
    <source>
        <strain evidence="2">Y61</strain>
    </source>
</reference>